<dbReference type="PRINTS" id="PR00469">
    <property type="entry name" value="PNDRDTASEII"/>
</dbReference>
<evidence type="ECO:0000256" key="1">
    <source>
        <dbReference type="ARBA" id="ARBA00023002"/>
    </source>
</evidence>
<dbReference type="RefSeq" id="WP_036190228.1">
    <property type="nucleotide sequence ID" value="NZ_AVDA01000041.1"/>
</dbReference>
<keyword evidence="3" id="KW-1185">Reference proteome</keyword>
<dbReference type="InterPro" id="IPR050982">
    <property type="entry name" value="Auxin_biosynth/cation_transpt"/>
</dbReference>
<comment type="caution">
    <text evidence="2">The sequence shown here is derived from an EMBL/GenBank/DDBJ whole genome shotgun (WGS) entry which is preliminary data.</text>
</comment>
<accession>A0A0A3HMM1</accession>
<dbReference type="GO" id="GO:0050660">
    <property type="term" value="F:flavin adenine dinucleotide binding"/>
    <property type="evidence" value="ECO:0007669"/>
    <property type="project" value="InterPro"/>
</dbReference>
<dbReference type="PRINTS" id="PR00368">
    <property type="entry name" value="FADPNR"/>
</dbReference>
<evidence type="ECO:0000313" key="2">
    <source>
        <dbReference type="EMBL" id="KGR73634.1"/>
    </source>
</evidence>
<name>A0A0A3HMM1_9BACL</name>
<dbReference type="Gene3D" id="3.50.50.60">
    <property type="entry name" value="FAD/NAD(P)-binding domain"/>
    <property type="match status" value="1"/>
</dbReference>
<dbReference type="Pfam" id="PF13738">
    <property type="entry name" value="Pyr_redox_3"/>
    <property type="match status" value="1"/>
</dbReference>
<keyword evidence="1" id="KW-0560">Oxidoreductase</keyword>
<dbReference type="Proteomes" id="UP000030416">
    <property type="component" value="Unassembled WGS sequence"/>
</dbReference>
<reference evidence="2 3" key="1">
    <citation type="submission" date="2014-02" db="EMBL/GenBank/DDBJ databases">
        <title>Draft genome sequence of Lysinibacillus manganicus DSM 26584T.</title>
        <authorList>
            <person name="Zhang F."/>
            <person name="Wang G."/>
            <person name="Zhang L."/>
        </authorList>
    </citation>
    <scope>NUCLEOTIDE SEQUENCE [LARGE SCALE GENOMIC DNA]</scope>
    <source>
        <strain evidence="2 3">DSM 26584</strain>
    </source>
</reference>
<dbReference type="eggNOG" id="COG2072">
    <property type="taxonomic scope" value="Bacteria"/>
</dbReference>
<evidence type="ECO:0000313" key="3">
    <source>
        <dbReference type="Proteomes" id="UP000030416"/>
    </source>
</evidence>
<protein>
    <submittedName>
        <fullName evidence="2">Oxidoreductase</fullName>
    </submittedName>
</protein>
<organism evidence="2 3">
    <name type="scientific">Ureibacillus manganicus DSM 26584</name>
    <dbReference type="NCBI Taxonomy" id="1384049"/>
    <lineage>
        <taxon>Bacteria</taxon>
        <taxon>Bacillati</taxon>
        <taxon>Bacillota</taxon>
        <taxon>Bacilli</taxon>
        <taxon>Bacillales</taxon>
        <taxon>Caryophanaceae</taxon>
        <taxon>Ureibacillus</taxon>
    </lineage>
</organism>
<dbReference type="STRING" id="1384049.CD29_19245"/>
<gene>
    <name evidence="2" type="ORF">CD29_19245</name>
</gene>
<dbReference type="OrthoDB" id="9778740at2"/>
<dbReference type="GO" id="GO:0050661">
    <property type="term" value="F:NADP binding"/>
    <property type="evidence" value="ECO:0007669"/>
    <property type="project" value="InterPro"/>
</dbReference>
<proteinExistence type="predicted"/>
<dbReference type="InterPro" id="IPR036188">
    <property type="entry name" value="FAD/NAD-bd_sf"/>
</dbReference>
<dbReference type="GO" id="GO:0004497">
    <property type="term" value="F:monooxygenase activity"/>
    <property type="evidence" value="ECO:0007669"/>
    <property type="project" value="TreeGrafter"/>
</dbReference>
<dbReference type="InterPro" id="IPR000960">
    <property type="entry name" value="Flavin_mOase"/>
</dbReference>
<dbReference type="EMBL" id="JPVN01000041">
    <property type="protein sequence ID" value="KGR73634.1"/>
    <property type="molecule type" value="Genomic_DNA"/>
</dbReference>
<dbReference type="PANTHER" id="PTHR43539">
    <property type="entry name" value="FLAVIN-BINDING MONOOXYGENASE-LIKE PROTEIN (AFU_ORTHOLOGUE AFUA_4G09220)"/>
    <property type="match status" value="1"/>
</dbReference>
<dbReference type="AlphaFoldDB" id="A0A0A3HMM1"/>
<dbReference type="PIRSF" id="PIRSF000332">
    <property type="entry name" value="FMO"/>
    <property type="match status" value="1"/>
</dbReference>
<sequence length="349" mass="39740">MYDTIVIGAGQAGLSVGYYLKQQNRNFIILDRGKEVGESWNNRYDSLVLFTPRMYDALPGLPLKGEAHGFPTKNEIVRYLKEYATEFKLPIQLQTEVIKVQHKQGIFYIETNQGVIHSKNLISATGAFQTPRIPAFSKELSKDINQLHSSQYKNPSQLIEGNVLVVGGGNSGAQIAVELSKEKETYLAISKKLSFLPLVLFKKSMYWWFNQFGILKASTNSFLGRVIQKKGDPIFGYELKDAIDRKKVFVIPRVMNIIQNEITFKDSTTLKVDNIIWATGFDLIFPWLEIKEALNDRGKVIHNRGISNVKGLYFIGLPWQHRRGSSILQGVGFDAEYIVKHLKEKRHLE</sequence>
<dbReference type="SUPFAM" id="SSF51905">
    <property type="entry name" value="FAD/NAD(P)-binding domain"/>
    <property type="match status" value="2"/>
</dbReference>
<dbReference type="PANTHER" id="PTHR43539:SF78">
    <property type="entry name" value="FLAVIN-CONTAINING MONOOXYGENASE"/>
    <property type="match status" value="1"/>
</dbReference>